<dbReference type="EMBL" id="CP015579">
    <property type="protein sequence ID" value="ARU93396.1"/>
    <property type="molecule type" value="Genomic_DNA"/>
</dbReference>
<evidence type="ECO:0000313" key="4">
    <source>
        <dbReference type="Proteomes" id="UP000195814"/>
    </source>
</evidence>
<dbReference type="RefSeq" id="WP_087487764.1">
    <property type="nucleotide sequence ID" value="NZ_CP015579.1"/>
</dbReference>
<dbReference type="KEGG" id="tci:A7K98_06120"/>
<dbReference type="Pfam" id="PF13982">
    <property type="entry name" value="YbfN"/>
    <property type="match status" value="1"/>
</dbReference>
<dbReference type="Proteomes" id="UP000195729">
    <property type="component" value="Chromosome"/>
</dbReference>
<dbReference type="Proteomes" id="UP000195814">
    <property type="component" value="Chromosome"/>
</dbReference>
<keyword evidence="3" id="KW-1185">Reference proteome</keyword>
<dbReference type="PROSITE" id="PS51257">
    <property type="entry name" value="PROKAR_LIPOPROTEIN"/>
    <property type="match status" value="1"/>
</dbReference>
<evidence type="ECO:0000313" key="1">
    <source>
        <dbReference type="EMBL" id="ARU93396.1"/>
    </source>
</evidence>
<evidence type="ECO:0000313" key="3">
    <source>
        <dbReference type="Proteomes" id="UP000195729"/>
    </source>
</evidence>
<dbReference type="InterPro" id="IPR025727">
    <property type="entry name" value="YbfN-like"/>
</dbReference>
<dbReference type="EMBL" id="CP015581">
    <property type="protein sequence ID" value="ARU97434.1"/>
    <property type="molecule type" value="Genomic_DNA"/>
</dbReference>
<evidence type="ECO:0000313" key="2">
    <source>
        <dbReference type="EMBL" id="ARU97434.1"/>
    </source>
</evidence>
<organism evidence="1 4">
    <name type="scientific">Tatumella citrea</name>
    <name type="common">Pantoea citrea</name>
    <dbReference type="NCBI Taxonomy" id="53336"/>
    <lineage>
        <taxon>Bacteria</taxon>
        <taxon>Pseudomonadati</taxon>
        <taxon>Pseudomonadota</taxon>
        <taxon>Gammaproteobacteria</taxon>
        <taxon>Enterobacterales</taxon>
        <taxon>Erwiniaceae</taxon>
        <taxon>Tatumella</taxon>
    </lineage>
</organism>
<sequence>MKYLICFFTLAGLTGCQQSRMAGATENTETVSPLDYQICINTLKSGDDEDAIIRCDQVSKEIRPEKH</sequence>
<name>A0A1Y0L5U2_TATCI</name>
<protein>
    <recommendedName>
        <fullName evidence="5">Entry exclusion lipoprotein TrbK</fullName>
    </recommendedName>
</protein>
<proteinExistence type="predicted"/>
<evidence type="ECO:0008006" key="5">
    <source>
        <dbReference type="Google" id="ProtNLM"/>
    </source>
</evidence>
<dbReference type="AlphaFoldDB" id="A0A1Y0L5U2"/>
<gene>
    <name evidence="1" type="ORF">A7K98_06120</name>
    <name evidence="2" type="ORF">A7K99_06120</name>
</gene>
<reference evidence="3 4" key="1">
    <citation type="submission" date="2016-05" db="EMBL/GenBank/DDBJ databases">
        <title>Complete genome sequence of two 2,5-diketo-D-glunonic acid producing strain Tatumella citrea.</title>
        <authorList>
            <person name="Duan C."/>
            <person name="Yang J."/>
            <person name="Yang S."/>
        </authorList>
    </citation>
    <scope>NUCLEOTIDE SEQUENCE [LARGE SCALE GENOMIC DNA]</scope>
    <source>
        <strain evidence="2 3">ATCC 39140</strain>
        <strain evidence="1 4">DSM 13699</strain>
    </source>
</reference>
<accession>A0A1Y0L5U2</accession>